<dbReference type="InterPro" id="IPR053708">
    <property type="entry name" value="Ribosomal_LSU_eL42"/>
</dbReference>
<evidence type="ECO:0000313" key="4">
    <source>
        <dbReference type="EMBL" id="KAK7806889.1"/>
    </source>
</evidence>
<sequence length="129" mass="15055">MPFADISKRYLFYRSLAKVHAEVYKWNHDLREKSENKSKQIAFCADIAPANAVNIPKSCWAFCKKCGKHKLHKVPQYKKSKDSLYGQKQWCCDQNQSGYDEQTEPIFHRKVKTTKKAVLRLESAETGER</sequence>
<dbReference type="GO" id="GO:0006412">
    <property type="term" value="P:translation"/>
    <property type="evidence" value="ECO:0007669"/>
    <property type="project" value="InterPro"/>
</dbReference>
<dbReference type="InterPro" id="IPR011332">
    <property type="entry name" value="Ribosomal_zn-bd"/>
</dbReference>
<accession>A0AAW0HXK0</accession>
<dbReference type="Gene3D" id="3.10.450.80">
    <property type="match status" value="1"/>
</dbReference>
<evidence type="ECO:0000256" key="2">
    <source>
        <dbReference type="ARBA" id="ARBA00022980"/>
    </source>
</evidence>
<dbReference type="GO" id="GO:0003735">
    <property type="term" value="F:structural constituent of ribosome"/>
    <property type="evidence" value="ECO:0007669"/>
    <property type="project" value="InterPro"/>
</dbReference>
<evidence type="ECO:0000256" key="3">
    <source>
        <dbReference type="ARBA" id="ARBA00023274"/>
    </source>
</evidence>
<reference evidence="4 5" key="1">
    <citation type="journal article" date="2023" name="bioRxiv">
        <title>Conserved and derived expression patterns and positive selection on dental genes reveal complex evolutionary context of ever-growing rodent molars.</title>
        <authorList>
            <person name="Calamari Z.T."/>
            <person name="Song A."/>
            <person name="Cohen E."/>
            <person name="Akter M."/>
            <person name="Roy R.D."/>
            <person name="Hallikas O."/>
            <person name="Christensen M.M."/>
            <person name="Li P."/>
            <person name="Marangoni P."/>
            <person name="Jernvall J."/>
            <person name="Klein O.D."/>
        </authorList>
    </citation>
    <scope>NUCLEOTIDE SEQUENCE [LARGE SCALE GENOMIC DNA]</scope>
    <source>
        <strain evidence="4">V071</strain>
    </source>
</reference>
<keyword evidence="5" id="KW-1185">Reference proteome</keyword>
<dbReference type="PANTHER" id="PTHR10369">
    <property type="entry name" value="60S RIBOSOMAL PROTEIN L36A/L44"/>
    <property type="match status" value="1"/>
</dbReference>
<dbReference type="EMBL" id="JBBHLL010000288">
    <property type="protein sequence ID" value="KAK7806889.1"/>
    <property type="molecule type" value="Genomic_DNA"/>
</dbReference>
<evidence type="ECO:0000313" key="5">
    <source>
        <dbReference type="Proteomes" id="UP001488838"/>
    </source>
</evidence>
<dbReference type="Proteomes" id="UP001488838">
    <property type="component" value="Unassembled WGS sequence"/>
</dbReference>
<keyword evidence="3" id="KW-0687">Ribonucleoprotein</keyword>
<dbReference type="GO" id="GO:0005840">
    <property type="term" value="C:ribosome"/>
    <property type="evidence" value="ECO:0007669"/>
    <property type="project" value="UniProtKB-KW"/>
</dbReference>
<keyword evidence="2" id="KW-0689">Ribosomal protein</keyword>
<dbReference type="SUPFAM" id="SSF57829">
    <property type="entry name" value="Zn-binding ribosomal proteins"/>
    <property type="match status" value="1"/>
</dbReference>
<organism evidence="4 5">
    <name type="scientific">Myodes glareolus</name>
    <name type="common">Bank vole</name>
    <name type="synonym">Clethrionomys glareolus</name>
    <dbReference type="NCBI Taxonomy" id="447135"/>
    <lineage>
        <taxon>Eukaryota</taxon>
        <taxon>Metazoa</taxon>
        <taxon>Chordata</taxon>
        <taxon>Craniata</taxon>
        <taxon>Vertebrata</taxon>
        <taxon>Euteleostomi</taxon>
        <taxon>Mammalia</taxon>
        <taxon>Eutheria</taxon>
        <taxon>Euarchontoglires</taxon>
        <taxon>Glires</taxon>
        <taxon>Rodentia</taxon>
        <taxon>Myomorpha</taxon>
        <taxon>Muroidea</taxon>
        <taxon>Cricetidae</taxon>
        <taxon>Arvicolinae</taxon>
        <taxon>Myodes</taxon>
    </lineage>
</organism>
<dbReference type="GO" id="GO:1990904">
    <property type="term" value="C:ribonucleoprotein complex"/>
    <property type="evidence" value="ECO:0007669"/>
    <property type="project" value="UniProtKB-KW"/>
</dbReference>
<proteinExistence type="inferred from homology"/>
<comment type="similarity">
    <text evidence="1">Belongs to the eukaryotic ribosomal protein eL42 family.</text>
</comment>
<dbReference type="InterPro" id="IPR000552">
    <property type="entry name" value="Ribosomal_eL44"/>
</dbReference>
<evidence type="ECO:0000256" key="1">
    <source>
        <dbReference type="ARBA" id="ARBA00009364"/>
    </source>
</evidence>
<dbReference type="FunFam" id="3.10.450.80:FF:000001">
    <property type="entry name" value="60S ribosomal protein L44"/>
    <property type="match status" value="1"/>
</dbReference>
<protein>
    <submittedName>
        <fullName evidence="4">Uncharacterized protein</fullName>
    </submittedName>
</protein>
<gene>
    <name evidence="4" type="ORF">U0070_020480</name>
</gene>
<dbReference type="Pfam" id="PF00935">
    <property type="entry name" value="Ribosomal_L44"/>
    <property type="match status" value="1"/>
</dbReference>
<dbReference type="GO" id="GO:0005829">
    <property type="term" value="C:cytosol"/>
    <property type="evidence" value="ECO:0007669"/>
    <property type="project" value="UniProtKB-ARBA"/>
</dbReference>
<name>A0AAW0HXK0_MYOGA</name>
<comment type="caution">
    <text evidence="4">The sequence shown here is derived from an EMBL/GenBank/DDBJ whole genome shotgun (WGS) entry which is preliminary data.</text>
</comment>
<dbReference type="AlphaFoldDB" id="A0AAW0HXK0"/>